<reference evidence="3" key="2">
    <citation type="journal article" date="2021" name="Sci. Data">
        <title>Chromosome-scale genome sequencing, assembly and annotation of six genomes from subfamily Leishmaniinae.</title>
        <authorList>
            <person name="Almutairi H."/>
            <person name="Urbaniak M.D."/>
            <person name="Bates M.D."/>
            <person name="Jariyapan N."/>
            <person name="Kwakye-Nuako G."/>
            <person name="Thomaz Soccol V."/>
            <person name="Al-Salem W.S."/>
            <person name="Dillon R.J."/>
            <person name="Bates P.A."/>
            <person name="Gatherer D."/>
        </authorList>
    </citation>
    <scope>NUCLEOTIDE SEQUENCE [LARGE SCALE GENOMIC DNA]</scope>
</reference>
<dbReference type="PANTHER" id="PTHR43675:SF1">
    <property type="entry name" value="RIKEN CDNA 2700097O09 GENE"/>
    <property type="match status" value="1"/>
</dbReference>
<gene>
    <name evidence="2" type="ORF">LSCM4_06457</name>
</gene>
<feature type="compositionally biased region" description="Basic and acidic residues" evidence="1">
    <location>
        <begin position="474"/>
        <end position="484"/>
    </location>
</feature>
<feature type="region of interest" description="Disordered" evidence="1">
    <location>
        <begin position="474"/>
        <end position="507"/>
    </location>
</feature>
<evidence type="ECO:0000256" key="1">
    <source>
        <dbReference type="SAM" id="MobiDB-lite"/>
    </source>
</evidence>
<accession>A0A836HGK0</accession>
<evidence type="ECO:0000313" key="2">
    <source>
        <dbReference type="EMBL" id="KAG5480888.1"/>
    </source>
</evidence>
<feature type="compositionally biased region" description="Low complexity" evidence="1">
    <location>
        <begin position="148"/>
        <end position="163"/>
    </location>
</feature>
<dbReference type="PANTHER" id="PTHR43675">
    <property type="entry name" value="ARSENITE METHYLTRANSFERASE"/>
    <property type="match status" value="1"/>
</dbReference>
<dbReference type="InterPro" id="IPR026669">
    <property type="entry name" value="Arsenite_MeTrfase-like"/>
</dbReference>
<protein>
    <submittedName>
        <fullName evidence="2">Uncharacterized protein</fullName>
    </submittedName>
</protein>
<feature type="region of interest" description="Disordered" evidence="1">
    <location>
        <begin position="55"/>
        <end position="85"/>
    </location>
</feature>
<keyword evidence="3" id="KW-1185">Reference proteome</keyword>
<dbReference type="KEGG" id="loi:92362311"/>
<dbReference type="GeneID" id="92362311"/>
<dbReference type="EMBL" id="JAFHLR010000019">
    <property type="protein sequence ID" value="KAG5480888.1"/>
    <property type="molecule type" value="Genomic_DNA"/>
</dbReference>
<proteinExistence type="predicted"/>
<feature type="compositionally biased region" description="Low complexity" evidence="1">
    <location>
        <begin position="64"/>
        <end position="75"/>
    </location>
</feature>
<name>A0A836HGK0_9TRYP</name>
<reference evidence="3" key="1">
    <citation type="journal article" date="2021" name="Microbiol. Resour. Announc.">
        <title>LGAAP: Leishmaniinae Genome Assembly and Annotation Pipeline.</title>
        <authorList>
            <person name="Almutairi H."/>
            <person name="Urbaniak M.D."/>
            <person name="Bates M.D."/>
            <person name="Jariyapan N."/>
            <person name="Kwakye-Nuako G."/>
            <person name="Thomaz-Soccol V."/>
            <person name="Al-Salem W.S."/>
            <person name="Dillon R.J."/>
            <person name="Bates P.A."/>
            <person name="Gatherer D."/>
        </authorList>
    </citation>
    <scope>NUCLEOTIDE SEQUENCE [LARGE SCALE GENOMIC DNA]</scope>
</reference>
<dbReference type="AlphaFoldDB" id="A0A836HGK0"/>
<comment type="caution">
    <text evidence="2">The sequence shown here is derived from an EMBL/GenBank/DDBJ whole genome shotgun (WGS) entry which is preliminary data.</text>
</comment>
<evidence type="ECO:0000313" key="3">
    <source>
        <dbReference type="Proteomes" id="UP000674143"/>
    </source>
</evidence>
<dbReference type="Proteomes" id="UP000674143">
    <property type="component" value="Unassembled WGS sequence"/>
</dbReference>
<dbReference type="GO" id="GO:0008168">
    <property type="term" value="F:methyltransferase activity"/>
    <property type="evidence" value="ECO:0007669"/>
    <property type="project" value="TreeGrafter"/>
</dbReference>
<feature type="region of interest" description="Disordered" evidence="1">
    <location>
        <begin position="123"/>
        <end position="164"/>
    </location>
</feature>
<dbReference type="RefSeq" id="XP_067063889.1">
    <property type="nucleotide sequence ID" value="XM_067208377.1"/>
</dbReference>
<feature type="compositionally biased region" description="Polar residues" evidence="1">
    <location>
        <begin position="125"/>
        <end position="140"/>
    </location>
</feature>
<organism evidence="2 3">
    <name type="scientific">Leishmania orientalis</name>
    <dbReference type="NCBI Taxonomy" id="2249476"/>
    <lineage>
        <taxon>Eukaryota</taxon>
        <taxon>Discoba</taxon>
        <taxon>Euglenozoa</taxon>
        <taxon>Kinetoplastea</taxon>
        <taxon>Metakinetoplastina</taxon>
        <taxon>Trypanosomatida</taxon>
        <taxon>Trypanosomatidae</taxon>
        <taxon>Leishmaniinae</taxon>
        <taxon>Leishmania</taxon>
    </lineage>
</organism>
<sequence>MERVTSMLSALTPTLERYQIGNWKPAEVKRLCAMLRDYGRGKERREECGTCCSNGPTTAPPSFPSTSCGPSSSPSGVENVQGESDADEEAFVGAVGEVDRCLNRVRGFLKRCMPFGVVAEPTVPASGTQPQATQQSTLDAASNKRARSPSAEAPSSAPTSSDANGGAAMVAAPVYAVDAFLYSEDDIEKLVKAKKVSREYCRRCGSTDVGLTEFITHSFSQDQLVYLSCFLFPHLLDMVVASDETSRPLSIVDVGSRLGIVLWACAFSLQWGLLAPRRSVTAGADAGDAAADVQLVGVELDAAFVKISQGVLRRFFAPRRWHAPKLNAPLHSAAADSVSTALADISSNIQLLQSNCFDAAAAAVLGDSSLVVMHNVFEYFCATVVEHARCWLKLRRLVHRSGQLLVCSPALQETFGAFTDEVWSQAFQMEDGEGEGTTKPLAWLASYVEPVDIADVASDFLRLRALFRDGLDGDSDKDQHDENHHHHQCNGGNYHHHCSEEDEGDGEELSELVEQIQQIYVYRVK</sequence>